<reference evidence="2" key="1">
    <citation type="journal article" date="2015" name="PLoS Genet.">
        <title>The dynamic genome and transcriptome of the human fungal pathogen Blastomyces and close relative Emmonsia.</title>
        <authorList>
            <person name="Munoz J.F."/>
            <person name="Gauthier G.M."/>
            <person name="Desjardins C.A."/>
            <person name="Gallo J.E."/>
            <person name="Holder J."/>
            <person name="Sullivan T.D."/>
            <person name="Marty A.J."/>
            <person name="Carmen J.C."/>
            <person name="Chen Z."/>
            <person name="Ding L."/>
            <person name="Gujja S."/>
            <person name="Magrini V."/>
            <person name="Misas E."/>
            <person name="Mitreva M."/>
            <person name="Priest M."/>
            <person name="Saif S."/>
            <person name="Whiston E.A."/>
            <person name="Young S."/>
            <person name="Zeng Q."/>
            <person name="Goldman W.E."/>
            <person name="Mardis E.R."/>
            <person name="Taylor J.W."/>
            <person name="McEwen J.G."/>
            <person name="Clay O.K."/>
            <person name="Klein B.S."/>
            <person name="Cuomo C.A."/>
        </authorList>
    </citation>
    <scope>NUCLEOTIDE SEQUENCE [LARGE SCALE GENOMIC DNA]</scope>
    <source>
        <strain evidence="2">SLH14081</strain>
    </source>
</reference>
<dbReference type="KEGG" id="bgh:BDBG_06593"/>
<protein>
    <submittedName>
        <fullName evidence="1">Uncharacterized protein</fullName>
    </submittedName>
</protein>
<organism evidence="1 2">
    <name type="scientific">Blastomyces gilchristii (strain SLH14081)</name>
    <name type="common">Blastomyces dermatitidis</name>
    <dbReference type="NCBI Taxonomy" id="559298"/>
    <lineage>
        <taxon>Eukaryota</taxon>
        <taxon>Fungi</taxon>
        <taxon>Dikarya</taxon>
        <taxon>Ascomycota</taxon>
        <taxon>Pezizomycotina</taxon>
        <taxon>Eurotiomycetes</taxon>
        <taxon>Eurotiomycetidae</taxon>
        <taxon>Onygenales</taxon>
        <taxon>Ajellomycetaceae</taxon>
        <taxon>Blastomyces</taxon>
    </lineage>
</organism>
<sequence>MSLLLLKSGLICGRGMSTALFLQWAIESQRGFGAAIIGPIQILKSPGETTIDPLQINGEDQQFSKTSQLHKGPLLVRSWTRAWGQSSKSRNFNHEISSEFSVLWGQCLGPLGPGALAPGKRTGLVWMVSPTSACRLDLTSESKEERDLGGGRFLGPARVANEDLVPKSRFVSWPKSHSYQAAECIS</sequence>
<proteinExistence type="predicted"/>
<keyword evidence="2" id="KW-1185">Reference proteome</keyword>
<dbReference type="EMBL" id="GG657461">
    <property type="protein sequence ID" value="OAT10800.1"/>
    <property type="molecule type" value="Genomic_DNA"/>
</dbReference>
<evidence type="ECO:0000313" key="1">
    <source>
        <dbReference type="EMBL" id="OAT10800.1"/>
    </source>
</evidence>
<gene>
    <name evidence="1" type="ORF">BDBG_06593</name>
</gene>
<dbReference type="VEuPathDB" id="FungiDB:BDBG_06593"/>
<dbReference type="AlphaFoldDB" id="A0A179USH0"/>
<accession>A0A179USH0</accession>
<dbReference type="RefSeq" id="XP_002623154.1">
    <property type="nucleotide sequence ID" value="XM_002623108.2"/>
</dbReference>
<dbReference type="Proteomes" id="UP000002038">
    <property type="component" value="Unassembled WGS sequence"/>
</dbReference>
<name>A0A179USH0_BLAGS</name>
<dbReference type="GeneID" id="8503318"/>
<evidence type="ECO:0000313" key="2">
    <source>
        <dbReference type="Proteomes" id="UP000002038"/>
    </source>
</evidence>